<evidence type="ECO:0000313" key="1">
    <source>
        <dbReference type="EMBL" id="OLR56227.1"/>
    </source>
</evidence>
<name>A0A1Q9JJB9_9FIRM</name>
<comment type="caution">
    <text evidence="1">The sequence shown here is derived from an EMBL/GenBank/DDBJ whole genome shotgun (WGS) entry which is preliminary data.</text>
</comment>
<organism evidence="1 2">
    <name type="scientific">Hornefia porci</name>
    <dbReference type="NCBI Taxonomy" id="2652292"/>
    <lineage>
        <taxon>Bacteria</taxon>
        <taxon>Bacillati</taxon>
        <taxon>Bacillota</taxon>
        <taxon>Clostridia</taxon>
        <taxon>Peptostreptococcales</taxon>
        <taxon>Anaerovoracaceae</taxon>
        <taxon>Hornefia</taxon>
    </lineage>
</organism>
<dbReference type="AlphaFoldDB" id="A0A1Q9JJB9"/>
<dbReference type="EMBL" id="MJIE01000001">
    <property type="protein sequence ID" value="OLR56227.1"/>
    <property type="molecule type" value="Genomic_DNA"/>
</dbReference>
<keyword evidence="2" id="KW-1185">Reference proteome</keyword>
<protein>
    <submittedName>
        <fullName evidence="1">Uncharacterized protein</fullName>
    </submittedName>
</protein>
<evidence type="ECO:0000313" key="2">
    <source>
        <dbReference type="Proteomes" id="UP000187404"/>
    </source>
</evidence>
<accession>A0A1Q9JJB9</accession>
<dbReference type="InterPro" id="IPR058915">
    <property type="entry name" value="AcrVA2-like"/>
</dbReference>
<dbReference type="CDD" id="cd22987">
    <property type="entry name" value="AcrVA2-like"/>
    <property type="match status" value="1"/>
</dbReference>
<dbReference type="STRING" id="1261640.BHK98_09215"/>
<dbReference type="Proteomes" id="UP000187404">
    <property type="component" value="Unassembled WGS sequence"/>
</dbReference>
<dbReference type="Pfam" id="PF26125">
    <property type="entry name" value="AcrVA2-like"/>
    <property type="match status" value="1"/>
</dbReference>
<reference evidence="1 2" key="1">
    <citation type="journal article" date="2016" name="Appl. Environ. Microbiol.">
        <title>Function and Phylogeny of Bacterial Butyryl Coenzyme A:Acetate Transferases and Their Diversity in the Proximal Colon of Swine.</title>
        <authorList>
            <person name="Trachsel J."/>
            <person name="Bayles D.O."/>
            <person name="Looft T."/>
            <person name="Levine U.Y."/>
            <person name="Allen H.K."/>
        </authorList>
    </citation>
    <scope>NUCLEOTIDE SEQUENCE [LARGE SCALE GENOMIC DNA]</scope>
    <source>
        <strain evidence="1 2">68-3-10</strain>
    </source>
</reference>
<gene>
    <name evidence="1" type="ORF">BHK98_09215</name>
</gene>
<sequence length="325" mass="34920">MVTSALRDRWPLAGWGNVPPAAYSDSPAVGAVVMACAGEAAKKGISSAEMYYGDWAAVSPQDVAMNARWASSPQVYDFDSDLADAVIRTGLGNVPSEAVSGLPYSIQYVRCRMDEYDGFLAWLDHAADGGTVSDVLTVVMLHRNSYGRARLVVPLSGTMGDLAGAMRADETVNVWYAEVPTTSAAELEAHKQRMAGLFSNVLSLLLYVCSVEADVEVVYQPPTGKRGQRTGRRTNPETVRAVGARVGRALGTARMAYASGPERGGNVSPHVRRAHWQHFWVGPRKGRTDGRYGDRLIVKWIPPIAVLGGGGAEVVHHTGKPIGQR</sequence>
<proteinExistence type="predicted"/>